<evidence type="ECO:0000256" key="5">
    <source>
        <dbReference type="ARBA" id="ARBA00022643"/>
    </source>
</evidence>
<reference evidence="12 13" key="1">
    <citation type="submission" date="2018-02" db="EMBL/GenBank/DDBJ databases">
        <title>Genomic Encyclopedia of Archaeal and Bacterial Type Strains, Phase II (KMG-II): from individual species to whole genera.</title>
        <authorList>
            <person name="Goeker M."/>
        </authorList>
    </citation>
    <scope>NUCLEOTIDE SEQUENCE [LARGE SCALE GENOMIC DNA]</scope>
    <source>
        <strain evidence="12 13">DSM 15099</strain>
    </source>
</reference>
<dbReference type="Gene3D" id="3.20.20.70">
    <property type="entry name" value="Aldolase class I"/>
    <property type="match status" value="1"/>
</dbReference>
<protein>
    <submittedName>
        <fullName evidence="12">2,4-dienoyl-CoA reductase-like NADH-dependent reductase (Old Yellow Enzyme family)</fullName>
    </submittedName>
</protein>
<name>A0A2S6FYM9_9CLOT</name>
<sequence>MNYENLFSKGKIGKLEIKNRIVMPAMGTSLATSTGEASDEMIRFYEERAKGGAGLIITEITRVDNETGVGTPNQLCANNLNQIPRLEKLSRAVHRYDSKIFLQLHHPGRQSHSNLIDGRQIVAPSAVTSSAIGELPREMTTEEVEAMVKKFVTGAKIAQMGGIDGVELHGAHGYLLGQFLSPLTNLRTDKYGGDLMGRMRILTEIIMGIKSVCGPSFPISVRIDGDEFVDGGFKLDEAIKASKYLESIGVDAINVSAGTYESVNTIIEPISYPQGWKRHLAQGIKDTVKIPVIACDVIRKPDFAESLLKEGNVDFVAVGRQLLADPEWGKKAMENREDEIRPCISCLYCIDKLMQCETTKCAVNARMGRELEYGEIKENGKGRVVAVMGGGPAGMESARILALKGFKPVLFEKKDVLGGSVYLGSKPPLKEKLNWFLDSLEYQINQLGVDIRLNSEPTLEDIKSLSPYAVFVATGASPIVPRLPGIDKSEVCTVIDVLEGKIDIKGKNVVVVGSGMTGLETAELLAVQGNKVTVVEMQNKIGPDAYLPNLIDVTTRLKKHNVEMIPSMKLVEIKENEVSLQNTKDNTISNRDADVVVLSLGSVSNNSMINGLEKIVPIVRVLGDAEKPGRVAEAMHTAFEKSYFLE</sequence>
<dbReference type="AlphaFoldDB" id="A0A2S6FYM9"/>
<gene>
    <name evidence="12" type="ORF">BD821_105103</name>
</gene>
<evidence type="ECO:0000259" key="10">
    <source>
        <dbReference type="Pfam" id="PF00724"/>
    </source>
</evidence>
<keyword evidence="5" id="KW-0288">FMN</keyword>
<dbReference type="Proteomes" id="UP000239863">
    <property type="component" value="Unassembled WGS sequence"/>
</dbReference>
<keyword evidence="7" id="KW-0560">Oxidoreductase</keyword>
<keyword evidence="9" id="KW-0411">Iron-sulfur</keyword>
<comment type="cofactor">
    <cofactor evidence="1">
        <name>FMN</name>
        <dbReference type="ChEBI" id="CHEBI:58210"/>
    </cofactor>
</comment>
<evidence type="ECO:0000256" key="9">
    <source>
        <dbReference type="ARBA" id="ARBA00023014"/>
    </source>
</evidence>
<evidence type="ECO:0000256" key="7">
    <source>
        <dbReference type="ARBA" id="ARBA00023002"/>
    </source>
</evidence>
<dbReference type="PANTHER" id="PTHR42917:SF2">
    <property type="entry name" value="2,4-DIENOYL-COA REDUCTASE [(2E)-ENOYL-COA-PRODUCING]"/>
    <property type="match status" value="1"/>
</dbReference>
<dbReference type="InterPro" id="IPR013785">
    <property type="entry name" value="Aldolase_TIM"/>
</dbReference>
<dbReference type="InterPro" id="IPR051793">
    <property type="entry name" value="NADH:flavin_oxidoreductase"/>
</dbReference>
<dbReference type="SUPFAM" id="SSF51971">
    <property type="entry name" value="Nucleotide-binding domain"/>
    <property type="match status" value="1"/>
</dbReference>
<comment type="cofactor">
    <cofactor evidence="2">
        <name>[4Fe-4S] cluster</name>
        <dbReference type="ChEBI" id="CHEBI:49883"/>
    </cofactor>
</comment>
<evidence type="ECO:0000256" key="2">
    <source>
        <dbReference type="ARBA" id="ARBA00001966"/>
    </source>
</evidence>
<evidence type="ECO:0000256" key="1">
    <source>
        <dbReference type="ARBA" id="ARBA00001917"/>
    </source>
</evidence>
<dbReference type="OrthoDB" id="9772736at2"/>
<evidence type="ECO:0000256" key="8">
    <source>
        <dbReference type="ARBA" id="ARBA00023004"/>
    </source>
</evidence>
<dbReference type="Gene3D" id="3.40.50.720">
    <property type="entry name" value="NAD(P)-binding Rossmann-like Domain"/>
    <property type="match status" value="1"/>
</dbReference>
<dbReference type="PRINTS" id="PR00368">
    <property type="entry name" value="FADPNR"/>
</dbReference>
<dbReference type="PRINTS" id="PR00469">
    <property type="entry name" value="PNDRDTASEII"/>
</dbReference>
<dbReference type="InterPro" id="IPR023753">
    <property type="entry name" value="FAD/NAD-binding_dom"/>
</dbReference>
<feature type="domain" description="FAD/NAD(P)-binding" evidence="11">
    <location>
        <begin position="385"/>
        <end position="608"/>
    </location>
</feature>
<proteinExistence type="inferred from homology"/>
<dbReference type="STRING" id="37659.GCA_000703125_01594"/>
<evidence type="ECO:0000256" key="6">
    <source>
        <dbReference type="ARBA" id="ARBA00022723"/>
    </source>
</evidence>
<dbReference type="GO" id="GO:0051536">
    <property type="term" value="F:iron-sulfur cluster binding"/>
    <property type="evidence" value="ECO:0007669"/>
    <property type="project" value="UniProtKB-KW"/>
</dbReference>
<comment type="similarity">
    <text evidence="3">In the N-terminal section; belongs to the NADH:flavin oxidoreductase/NADH oxidase family.</text>
</comment>
<keyword evidence="6" id="KW-0479">Metal-binding</keyword>
<dbReference type="InterPro" id="IPR036188">
    <property type="entry name" value="FAD/NAD-bd_sf"/>
</dbReference>
<dbReference type="EMBL" id="PTIS01000005">
    <property type="protein sequence ID" value="PPK48723.1"/>
    <property type="molecule type" value="Genomic_DNA"/>
</dbReference>
<evidence type="ECO:0000256" key="4">
    <source>
        <dbReference type="ARBA" id="ARBA00022630"/>
    </source>
</evidence>
<dbReference type="SUPFAM" id="SSF51395">
    <property type="entry name" value="FMN-linked oxidoreductases"/>
    <property type="match status" value="1"/>
</dbReference>
<dbReference type="GO" id="GO:0016491">
    <property type="term" value="F:oxidoreductase activity"/>
    <property type="evidence" value="ECO:0007669"/>
    <property type="project" value="UniProtKB-KW"/>
</dbReference>
<dbReference type="GO" id="GO:0046872">
    <property type="term" value="F:metal ion binding"/>
    <property type="evidence" value="ECO:0007669"/>
    <property type="project" value="UniProtKB-KW"/>
</dbReference>
<dbReference type="Pfam" id="PF00724">
    <property type="entry name" value="Oxidored_FMN"/>
    <property type="match status" value="1"/>
</dbReference>
<keyword evidence="4" id="KW-0285">Flavoprotein</keyword>
<feature type="domain" description="NADH:flavin oxidoreductase/NADH oxidase N-terminal" evidence="10">
    <location>
        <begin position="6"/>
        <end position="339"/>
    </location>
</feature>
<evidence type="ECO:0000259" key="11">
    <source>
        <dbReference type="Pfam" id="PF07992"/>
    </source>
</evidence>
<dbReference type="GO" id="GO:0010181">
    <property type="term" value="F:FMN binding"/>
    <property type="evidence" value="ECO:0007669"/>
    <property type="project" value="InterPro"/>
</dbReference>
<comment type="caution">
    <text evidence="12">The sequence shown here is derived from an EMBL/GenBank/DDBJ whole genome shotgun (WGS) entry which is preliminary data.</text>
</comment>
<dbReference type="PANTHER" id="PTHR42917">
    <property type="entry name" value="2,4-DIENOYL-COA REDUCTASE"/>
    <property type="match status" value="1"/>
</dbReference>
<dbReference type="Pfam" id="PF07992">
    <property type="entry name" value="Pyr_redox_2"/>
    <property type="match status" value="1"/>
</dbReference>
<dbReference type="RefSeq" id="WP_104409665.1">
    <property type="nucleotide sequence ID" value="NZ_PTIS01000005.1"/>
</dbReference>
<accession>A0A2S6FYM9</accession>
<keyword evidence="8" id="KW-0408">Iron</keyword>
<evidence type="ECO:0000256" key="3">
    <source>
        <dbReference type="ARBA" id="ARBA00011048"/>
    </source>
</evidence>
<evidence type="ECO:0000313" key="12">
    <source>
        <dbReference type="EMBL" id="PPK48723.1"/>
    </source>
</evidence>
<evidence type="ECO:0000313" key="13">
    <source>
        <dbReference type="Proteomes" id="UP000239863"/>
    </source>
</evidence>
<dbReference type="CDD" id="cd02803">
    <property type="entry name" value="OYE_like_FMN_family"/>
    <property type="match status" value="1"/>
</dbReference>
<dbReference type="InterPro" id="IPR001155">
    <property type="entry name" value="OxRdtase_FMN_N"/>
</dbReference>
<dbReference type="Gene3D" id="3.50.50.60">
    <property type="entry name" value="FAD/NAD(P)-binding domain"/>
    <property type="match status" value="1"/>
</dbReference>
<organism evidence="12 13">
    <name type="scientific">Clostridium algidicarnis DSM 15099</name>
    <dbReference type="NCBI Taxonomy" id="1121295"/>
    <lineage>
        <taxon>Bacteria</taxon>
        <taxon>Bacillati</taxon>
        <taxon>Bacillota</taxon>
        <taxon>Clostridia</taxon>
        <taxon>Eubacteriales</taxon>
        <taxon>Clostridiaceae</taxon>
        <taxon>Clostridium</taxon>
    </lineage>
</organism>